<name>A0ABU6US71_9FABA</name>
<reference evidence="1 2" key="1">
    <citation type="journal article" date="2023" name="Plants (Basel)">
        <title>Bridging the Gap: Combining Genomics and Transcriptomics Approaches to Understand Stylosanthes scabra, an Orphan Legume from the Brazilian Caatinga.</title>
        <authorList>
            <person name="Ferreira-Neto J.R.C."/>
            <person name="da Silva M.D."/>
            <person name="Binneck E."/>
            <person name="de Melo N.F."/>
            <person name="da Silva R.H."/>
            <person name="de Melo A.L.T.M."/>
            <person name="Pandolfi V."/>
            <person name="Bustamante F.O."/>
            <person name="Brasileiro-Vidal A.C."/>
            <person name="Benko-Iseppon A.M."/>
        </authorList>
    </citation>
    <scope>NUCLEOTIDE SEQUENCE [LARGE SCALE GENOMIC DNA]</scope>
    <source>
        <tissue evidence="1">Leaves</tissue>
    </source>
</reference>
<evidence type="ECO:0000313" key="1">
    <source>
        <dbReference type="EMBL" id="MED6163739.1"/>
    </source>
</evidence>
<dbReference type="Proteomes" id="UP001341840">
    <property type="component" value="Unassembled WGS sequence"/>
</dbReference>
<dbReference type="EMBL" id="JASCZI010122123">
    <property type="protein sequence ID" value="MED6163739.1"/>
    <property type="molecule type" value="Genomic_DNA"/>
</dbReference>
<keyword evidence="2" id="KW-1185">Reference proteome</keyword>
<feature type="non-terminal residue" evidence="1">
    <location>
        <position position="1"/>
    </location>
</feature>
<protein>
    <submittedName>
        <fullName evidence="1">Uncharacterized protein</fullName>
    </submittedName>
</protein>
<comment type="caution">
    <text evidence="1">The sequence shown here is derived from an EMBL/GenBank/DDBJ whole genome shotgun (WGS) entry which is preliminary data.</text>
</comment>
<organism evidence="1 2">
    <name type="scientific">Stylosanthes scabra</name>
    <dbReference type="NCBI Taxonomy" id="79078"/>
    <lineage>
        <taxon>Eukaryota</taxon>
        <taxon>Viridiplantae</taxon>
        <taxon>Streptophyta</taxon>
        <taxon>Embryophyta</taxon>
        <taxon>Tracheophyta</taxon>
        <taxon>Spermatophyta</taxon>
        <taxon>Magnoliopsida</taxon>
        <taxon>eudicotyledons</taxon>
        <taxon>Gunneridae</taxon>
        <taxon>Pentapetalae</taxon>
        <taxon>rosids</taxon>
        <taxon>fabids</taxon>
        <taxon>Fabales</taxon>
        <taxon>Fabaceae</taxon>
        <taxon>Papilionoideae</taxon>
        <taxon>50 kb inversion clade</taxon>
        <taxon>dalbergioids sensu lato</taxon>
        <taxon>Dalbergieae</taxon>
        <taxon>Pterocarpus clade</taxon>
        <taxon>Stylosanthes</taxon>
    </lineage>
</organism>
<accession>A0ABU6US71</accession>
<evidence type="ECO:0000313" key="2">
    <source>
        <dbReference type="Proteomes" id="UP001341840"/>
    </source>
</evidence>
<sequence length="94" mass="10828">SGSDGYYSCEDSLPSHQLDMVEPQHRNCIDEFFRALMQERAEIKEAQKKAEIRLQTMTKLATHVIEHFNNPQLPHPQPEGLREHVLSLCDLGRS</sequence>
<gene>
    <name evidence="1" type="ORF">PIB30_082948</name>
</gene>
<proteinExistence type="predicted"/>